<keyword evidence="5" id="KW-0732">Signal</keyword>
<dbReference type="InterPro" id="IPR036942">
    <property type="entry name" value="Beta-barrel_TonB_sf"/>
</dbReference>
<keyword evidence="11" id="KW-1185">Reference proteome</keyword>
<dbReference type="Gene3D" id="2.40.170.20">
    <property type="entry name" value="TonB-dependent receptor, beta-barrel domain"/>
    <property type="match status" value="1"/>
</dbReference>
<proteinExistence type="inferred from homology"/>
<evidence type="ECO:0000313" key="11">
    <source>
        <dbReference type="Proteomes" id="UP001204439"/>
    </source>
</evidence>
<name>A0ABU4JK38_9FLAO</name>
<keyword evidence="4 8" id="KW-0812">Transmembrane</keyword>
<dbReference type="Proteomes" id="UP001204439">
    <property type="component" value="Unassembled WGS sequence"/>
</dbReference>
<protein>
    <submittedName>
        <fullName evidence="10">TonB-dependent receptor plug domain-containing protein</fullName>
    </submittedName>
</protein>
<keyword evidence="7 8" id="KW-0998">Cell outer membrane</keyword>
<sequence length="702" mass="80192">MKKRTMSLLSVAILNFAYGQKDSLSQKNIEEVVVTGQYTAQSIKRSLYKVEVISSDDIKRMAVNNVAEVLNQTLNILIVPEKNTGDSKANIMGLGADYTKVLVDNIPVVGDTGLGSNIDLTKLSLDNIERIEIVKGSMGVEFGNNAVAGVINIITRKNSKKKWNIRGFVQEETVGKEYDWVDYGKGRHIQSLGISHNISDKWYTDLSLNRNDFQGFWGSNKGKNYFEQDNRRGYEWQPKEQWNPTFLLRFAGSKTQFFYKADYLMEEINFYNPLLVPKDLGEGERTFTAIDRDYFTQRMLHHLNIQTEIFKKTKFTGDFSYQKQSRKKEDYIFDVPAIQEISRENKSTYYEAETFYSRGTISNFLNSDKSNVQLGYEGDYTKGFAGTDTGKFDNNNIENNVLNVGVFASAEFDLSSNWFLRPGVRMNFSDTFETKPNFSLVLKKTINDQSEFRAVVGSANKNPTFEELFTFLVDSNHNIQGNSGLKPESSYSGMLYYSIFSKPETQFKWSVDISSLYLQTRDRIELAITNEQPLQYKYINVDSYESWLNTVSGKISNKNFGLNLGFSVLGRMMDLNQTQDDRYQYSPEINASAYYNLLKTKTSFAIYYKGVGKTYRIMEDKSLGVTQYILGRQNAFSLMDASVSQKIWKDHFTITFGVRNIFDISDVRNGASGSTGGVHGTTGAAERMFYGRSYFGRFNFNF</sequence>
<evidence type="ECO:0000256" key="5">
    <source>
        <dbReference type="ARBA" id="ARBA00022729"/>
    </source>
</evidence>
<dbReference type="InterPro" id="IPR039426">
    <property type="entry name" value="TonB-dep_rcpt-like"/>
</dbReference>
<reference evidence="10 11" key="1">
    <citation type="submission" date="2023-11" db="EMBL/GenBank/DDBJ databases">
        <title>First isolation, identification, and characterization of non-pathogenic Epilithonimonas ginsengisoli isolated from diseased farmed rainbow trout (Oncorhynchus mykiss) in Chile.</title>
        <authorList>
            <person name="Miranda C.D."/>
            <person name="Irgang R."/>
            <person name="Concha C."/>
            <person name="Rojas R."/>
            <person name="Avendano R."/>
        </authorList>
    </citation>
    <scope>NUCLEOTIDE SEQUENCE [LARGE SCALE GENOMIC DNA]</scope>
    <source>
        <strain evidence="10 11">FP99</strain>
    </source>
</reference>
<comment type="similarity">
    <text evidence="8">Belongs to the TonB-dependent receptor family.</text>
</comment>
<dbReference type="PROSITE" id="PS52016">
    <property type="entry name" value="TONB_DEPENDENT_REC_3"/>
    <property type="match status" value="1"/>
</dbReference>
<evidence type="ECO:0000256" key="3">
    <source>
        <dbReference type="ARBA" id="ARBA00022452"/>
    </source>
</evidence>
<evidence type="ECO:0000313" key="10">
    <source>
        <dbReference type="EMBL" id="MDW8549939.1"/>
    </source>
</evidence>
<organism evidence="10 11">
    <name type="scientific">Epilithonimonas ginsengisoli</name>
    <dbReference type="NCBI Taxonomy" id="1245592"/>
    <lineage>
        <taxon>Bacteria</taxon>
        <taxon>Pseudomonadati</taxon>
        <taxon>Bacteroidota</taxon>
        <taxon>Flavobacteriia</taxon>
        <taxon>Flavobacteriales</taxon>
        <taxon>Weeksellaceae</taxon>
        <taxon>Chryseobacterium group</taxon>
        <taxon>Epilithonimonas</taxon>
    </lineage>
</organism>
<dbReference type="RefSeq" id="WP_063968219.1">
    <property type="nucleotide sequence ID" value="NZ_JAMXLT020000024.1"/>
</dbReference>
<evidence type="ECO:0000256" key="2">
    <source>
        <dbReference type="ARBA" id="ARBA00022448"/>
    </source>
</evidence>
<dbReference type="Pfam" id="PF07715">
    <property type="entry name" value="Plug"/>
    <property type="match status" value="1"/>
</dbReference>
<evidence type="ECO:0000256" key="7">
    <source>
        <dbReference type="ARBA" id="ARBA00023237"/>
    </source>
</evidence>
<evidence type="ECO:0000256" key="6">
    <source>
        <dbReference type="ARBA" id="ARBA00023136"/>
    </source>
</evidence>
<evidence type="ECO:0000256" key="4">
    <source>
        <dbReference type="ARBA" id="ARBA00022692"/>
    </source>
</evidence>
<dbReference type="InterPro" id="IPR012910">
    <property type="entry name" value="Plug_dom"/>
</dbReference>
<evidence type="ECO:0000256" key="1">
    <source>
        <dbReference type="ARBA" id="ARBA00004571"/>
    </source>
</evidence>
<dbReference type="EMBL" id="JAMXLT020000024">
    <property type="protein sequence ID" value="MDW8549939.1"/>
    <property type="molecule type" value="Genomic_DNA"/>
</dbReference>
<keyword evidence="10" id="KW-0675">Receptor</keyword>
<comment type="caution">
    <text evidence="10">The sequence shown here is derived from an EMBL/GenBank/DDBJ whole genome shotgun (WGS) entry which is preliminary data.</text>
</comment>
<comment type="subcellular location">
    <subcellularLocation>
        <location evidence="1 8">Cell outer membrane</location>
        <topology evidence="1 8">Multi-pass membrane protein</topology>
    </subcellularLocation>
</comment>
<accession>A0ABU4JK38</accession>
<dbReference type="Gene3D" id="2.170.130.10">
    <property type="entry name" value="TonB-dependent receptor, plug domain"/>
    <property type="match status" value="1"/>
</dbReference>
<dbReference type="PANTHER" id="PTHR30069:SF29">
    <property type="entry name" value="HEMOGLOBIN AND HEMOGLOBIN-HAPTOGLOBIN-BINDING PROTEIN 1-RELATED"/>
    <property type="match status" value="1"/>
</dbReference>
<gene>
    <name evidence="10" type="ORF">NG800_013520</name>
</gene>
<evidence type="ECO:0000259" key="9">
    <source>
        <dbReference type="Pfam" id="PF07715"/>
    </source>
</evidence>
<feature type="domain" description="TonB-dependent receptor plug" evidence="9">
    <location>
        <begin position="45"/>
        <end position="150"/>
    </location>
</feature>
<dbReference type="PANTHER" id="PTHR30069">
    <property type="entry name" value="TONB-DEPENDENT OUTER MEMBRANE RECEPTOR"/>
    <property type="match status" value="1"/>
</dbReference>
<keyword evidence="3 8" id="KW-1134">Transmembrane beta strand</keyword>
<keyword evidence="6 8" id="KW-0472">Membrane</keyword>
<dbReference type="SUPFAM" id="SSF56935">
    <property type="entry name" value="Porins"/>
    <property type="match status" value="1"/>
</dbReference>
<dbReference type="InterPro" id="IPR037066">
    <property type="entry name" value="Plug_dom_sf"/>
</dbReference>
<keyword evidence="2 8" id="KW-0813">Transport</keyword>
<evidence type="ECO:0000256" key="8">
    <source>
        <dbReference type="PROSITE-ProRule" id="PRU01360"/>
    </source>
</evidence>